<dbReference type="Proteomes" id="UP000076502">
    <property type="component" value="Unassembled WGS sequence"/>
</dbReference>
<gene>
    <name evidence="1" type="ORF">WN55_02845</name>
</gene>
<proteinExistence type="predicted"/>
<sequence length="52" mass="6040">MGCSNGEETDVYSKCKTMLVRKYGRINGRESKTVRENENEKVYLVCRMNATF</sequence>
<evidence type="ECO:0000313" key="2">
    <source>
        <dbReference type="Proteomes" id="UP000076502"/>
    </source>
</evidence>
<dbReference type="AlphaFoldDB" id="A0A154PIA2"/>
<accession>A0A154PIA2</accession>
<protein>
    <submittedName>
        <fullName evidence="1">Uncharacterized protein</fullName>
    </submittedName>
</protein>
<evidence type="ECO:0000313" key="1">
    <source>
        <dbReference type="EMBL" id="KZC11563.1"/>
    </source>
</evidence>
<dbReference type="EMBL" id="KQ434924">
    <property type="protein sequence ID" value="KZC11563.1"/>
    <property type="molecule type" value="Genomic_DNA"/>
</dbReference>
<organism evidence="1 2">
    <name type="scientific">Dufourea novaeangliae</name>
    <name type="common">Sweat bee</name>
    <dbReference type="NCBI Taxonomy" id="178035"/>
    <lineage>
        <taxon>Eukaryota</taxon>
        <taxon>Metazoa</taxon>
        <taxon>Ecdysozoa</taxon>
        <taxon>Arthropoda</taxon>
        <taxon>Hexapoda</taxon>
        <taxon>Insecta</taxon>
        <taxon>Pterygota</taxon>
        <taxon>Neoptera</taxon>
        <taxon>Endopterygota</taxon>
        <taxon>Hymenoptera</taxon>
        <taxon>Apocrita</taxon>
        <taxon>Aculeata</taxon>
        <taxon>Apoidea</taxon>
        <taxon>Anthophila</taxon>
        <taxon>Halictidae</taxon>
        <taxon>Rophitinae</taxon>
        <taxon>Dufourea</taxon>
    </lineage>
</organism>
<keyword evidence="2" id="KW-1185">Reference proteome</keyword>
<reference evidence="1 2" key="1">
    <citation type="submission" date="2015-07" db="EMBL/GenBank/DDBJ databases">
        <title>The genome of Dufourea novaeangliae.</title>
        <authorList>
            <person name="Pan H."/>
            <person name="Kapheim K."/>
        </authorList>
    </citation>
    <scope>NUCLEOTIDE SEQUENCE [LARGE SCALE GENOMIC DNA]</scope>
    <source>
        <strain evidence="1">0120121106</strain>
        <tissue evidence="1">Whole body</tissue>
    </source>
</reference>
<name>A0A154PIA2_DUFNO</name>